<proteinExistence type="predicted"/>
<feature type="compositionally biased region" description="Acidic residues" evidence="1">
    <location>
        <begin position="327"/>
        <end position="339"/>
    </location>
</feature>
<feature type="compositionally biased region" description="Low complexity" evidence="1">
    <location>
        <begin position="245"/>
        <end position="255"/>
    </location>
</feature>
<feature type="compositionally biased region" description="Polar residues" evidence="1">
    <location>
        <begin position="192"/>
        <end position="207"/>
    </location>
</feature>
<reference evidence="2" key="1">
    <citation type="submission" date="2022-10" db="EMBL/GenBank/DDBJ databases">
        <authorList>
            <person name="Chen Y."/>
            <person name="Dougan E. K."/>
            <person name="Chan C."/>
            <person name="Rhodes N."/>
            <person name="Thang M."/>
        </authorList>
    </citation>
    <scope>NUCLEOTIDE SEQUENCE</scope>
</reference>
<dbReference type="EMBL" id="CAMXCT010005379">
    <property type="protein sequence ID" value="CAI4012177.1"/>
    <property type="molecule type" value="Genomic_DNA"/>
</dbReference>
<dbReference type="EMBL" id="CAMXCT020005379">
    <property type="protein sequence ID" value="CAL1165552.1"/>
    <property type="molecule type" value="Genomic_DNA"/>
</dbReference>
<feature type="compositionally biased region" description="Pro residues" evidence="1">
    <location>
        <begin position="130"/>
        <end position="142"/>
    </location>
</feature>
<accession>A0A9P1GJ33</accession>
<feature type="compositionally biased region" description="Low complexity" evidence="1">
    <location>
        <begin position="170"/>
        <end position="181"/>
    </location>
</feature>
<evidence type="ECO:0000313" key="2">
    <source>
        <dbReference type="EMBL" id="CAI4012177.1"/>
    </source>
</evidence>
<feature type="compositionally biased region" description="Low complexity" evidence="1">
    <location>
        <begin position="372"/>
        <end position="384"/>
    </location>
</feature>
<comment type="caution">
    <text evidence="2">The sequence shown here is derived from an EMBL/GenBank/DDBJ whole genome shotgun (WGS) entry which is preliminary data.</text>
</comment>
<dbReference type="AlphaFoldDB" id="A0A9P1GJ33"/>
<reference evidence="3 4" key="2">
    <citation type="submission" date="2024-05" db="EMBL/GenBank/DDBJ databases">
        <authorList>
            <person name="Chen Y."/>
            <person name="Shah S."/>
            <person name="Dougan E. K."/>
            <person name="Thang M."/>
            <person name="Chan C."/>
        </authorList>
    </citation>
    <scope>NUCLEOTIDE SEQUENCE [LARGE SCALE GENOMIC DNA]</scope>
</reference>
<dbReference type="EMBL" id="CAMXCT030005379">
    <property type="protein sequence ID" value="CAL4799489.1"/>
    <property type="molecule type" value="Genomic_DNA"/>
</dbReference>
<protein>
    <submittedName>
        <fullName evidence="3">Patatin-like phospholipase domain-containing protein 7</fullName>
    </submittedName>
</protein>
<feature type="compositionally biased region" description="Basic and acidic residues" evidence="1">
    <location>
        <begin position="340"/>
        <end position="349"/>
    </location>
</feature>
<name>A0A9P1GJ33_9DINO</name>
<evidence type="ECO:0000313" key="3">
    <source>
        <dbReference type="EMBL" id="CAL4799489.1"/>
    </source>
</evidence>
<feature type="compositionally biased region" description="Pro residues" evidence="1">
    <location>
        <begin position="300"/>
        <end position="312"/>
    </location>
</feature>
<keyword evidence="4" id="KW-1185">Reference proteome</keyword>
<feature type="compositionally biased region" description="Basic and acidic residues" evidence="1">
    <location>
        <begin position="231"/>
        <end position="241"/>
    </location>
</feature>
<gene>
    <name evidence="2" type="ORF">C1SCF055_LOCUS37271</name>
</gene>
<sequence>MAVLAEAADSREWQDVLRISEDLRQAVCRIHAKLASERELLLAERAAAAAEKAAAAAEREQAERLVRMISAAADRCNALTGAKEATQPSGRAMPGPSTAAPKGVVVKQPPQRPAQSTQSHAAPTNGSYPLAPPMPSRSPPPASTQSQAESTEVPGAVLRVKAPPNQGRRAASSVPAVAPASKEGDSAACSVKVQSQEWGPTGSSSGLLATPLCKENDAVREETSEAPAQDTPKRSKSSKDEALEEAAAVASNNESCNGTRVEPLLDDLEDEMDEHELWAMNAPSPPSKAHPTESPHYRVMPPPRADPLPTDPFPDSDELETGRSLSPEEDREYAEEAFESEERGAEDSVSRVPVKAMPGRDGPSSSAWPVGKAAASRYKAPPAALFGSSASSSDRRETGSEAQPAASSVATPEASAGLTTSSVKAPPHRSTG</sequence>
<feature type="compositionally biased region" description="Basic and acidic residues" evidence="1">
    <location>
        <begin position="214"/>
        <end position="223"/>
    </location>
</feature>
<organism evidence="2">
    <name type="scientific">Cladocopium goreaui</name>
    <dbReference type="NCBI Taxonomy" id="2562237"/>
    <lineage>
        <taxon>Eukaryota</taxon>
        <taxon>Sar</taxon>
        <taxon>Alveolata</taxon>
        <taxon>Dinophyceae</taxon>
        <taxon>Suessiales</taxon>
        <taxon>Symbiodiniaceae</taxon>
        <taxon>Cladocopium</taxon>
    </lineage>
</organism>
<feature type="region of interest" description="Disordered" evidence="1">
    <location>
        <begin position="81"/>
        <end position="432"/>
    </location>
</feature>
<feature type="compositionally biased region" description="Polar residues" evidence="1">
    <location>
        <begin position="113"/>
        <end position="127"/>
    </location>
</feature>
<evidence type="ECO:0000313" key="4">
    <source>
        <dbReference type="Proteomes" id="UP001152797"/>
    </source>
</evidence>
<dbReference type="Proteomes" id="UP001152797">
    <property type="component" value="Unassembled WGS sequence"/>
</dbReference>
<evidence type="ECO:0000256" key="1">
    <source>
        <dbReference type="SAM" id="MobiDB-lite"/>
    </source>
</evidence>
<feature type="compositionally biased region" description="Acidic residues" evidence="1">
    <location>
        <begin position="264"/>
        <end position="274"/>
    </location>
</feature>